<evidence type="ECO:0000256" key="1">
    <source>
        <dbReference type="SAM" id="Phobius"/>
    </source>
</evidence>
<protein>
    <submittedName>
        <fullName evidence="2">Holin of 3TMs, for gene-transfer release</fullName>
    </submittedName>
</protein>
<evidence type="ECO:0000313" key="2">
    <source>
        <dbReference type="EMBL" id="VFK63824.1"/>
    </source>
</evidence>
<reference evidence="2" key="1">
    <citation type="submission" date="2019-02" db="EMBL/GenBank/DDBJ databases">
        <authorList>
            <person name="Gruber-Vodicka R. H."/>
            <person name="Seah K. B. B."/>
        </authorList>
    </citation>
    <scope>NUCLEOTIDE SEQUENCE</scope>
    <source>
        <strain evidence="3">BECK_BY19</strain>
        <strain evidence="2">BECK_BY8</strain>
    </source>
</reference>
<feature type="transmembrane region" description="Helical" evidence="1">
    <location>
        <begin position="147"/>
        <end position="166"/>
    </location>
</feature>
<feature type="transmembrane region" description="Helical" evidence="1">
    <location>
        <begin position="114"/>
        <end position="135"/>
    </location>
</feature>
<dbReference type="AlphaFoldDB" id="A0A451ACT8"/>
<evidence type="ECO:0000313" key="3">
    <source>
        <dbReference type="EMBL" id="VFK70940.1"/>
    </source>
</evidence>
<name>A0A451ACT8_9GAMM</name>
<organism evidence="2">
    <name type="scientific">Candidatus Kentrum sp. UNK</name>
    <dbReference type="NCBI Taxonomy" id="2126344"/>
    <lineage>
        <taxon>Bacteria</taxon>
        <taxon>Pseudomonadati</taxon>
        <taxon>Pseudomonadota</taxon>
        <taxon>Gammaproteobacteria</taxon>
        <taxon>Candidatus Kentrum</taxon>
    </lineage>
</organism>
<dbReference type="InterPro" id="IPR021497">
    <property type="entry name" value="GTA_holin_3TM"/>
</dbReference>
<dbReference type="Pfam" id="PF11351">
    <property type="entry name" value="GTA_holin_3TM"/>
    <property type="match status" value="1"/>
</dbReference>
<accession>A0A451ACT8</accession>
<proteinExistence type="predicted"/>
<keyword evidence="1" id="KW-0472">Membrane</keyword>
<dbReference type="EMBL" id="CAADFZ010000038">
    <property type="protein sequence ID" value="VFK63824.1"/>
    <property type="molecule type" value="Genomic_DNA"/>
</dbReference>
<keyword evidence="1" id="KW-0812">Transmembrane</keyword>
<keyword evidence="1" id="KW-1133">Transmembrane helix</keyword>
<dbReference type="EMBL" id="CAADGD010000044">
    <property type="protein sequence ID" value="VFK70940.1"/>
    <property type="molecule type" value="Genomic_DNA"/>
</dbReference>
<sequence>MMWDTVSKIIGGAAPVLGGLLGGPVGARIGGMVASAIGSENTPEAIEQKLADNPELLAKLKALEIEKASELQSLTLNVEMQRAAQETARISEVNQTMRAELVSKDKFNSRWRAFMGYGVSIETMALVLGLIWMMIKDPASIANLGAVMQHVAWIISVQLAVVGVAVKKRSDDKALAAGAQKPGFLSGALRRFAPQGAN</sequence>
<gene>
    <name evidence="2" type="ORF">BECKUNK1418G_GA0071005_10381</name>
    <name evidence="3" type="ORF">BECKUNK1418H_GA0071006_10441</name>
</gene>